<accession>A0A1X0NU63</accession>
<gene>
    <name evidence="2" type="ORF">TM35_000182790</name>
</gene>
<evidence type="ECO:0000313" key="2">
    <source>
        <dbReference type="EMBL" id="ORC88222.1"/>
    </source>
</evidence>
<feature type="region of interest" description="Disordered" evidence="1">
    <location>
        <begin position="131"/>
        <end position="151"/>
    </location>
</feature>
<comment type="caution">
    <text evidence="2">The sequence shown here is derived from an EMBL/GenBank/DDBJ whole genome shotgun (WGS) entry which is preliminary data.</text>
</comment>
<dbReference type="VEuPathDB" id="TriTrypDB:TM35_000182790"/>
<proteinExistence type="predicted"/>
<dbReference type="Proteomes" id="UP000192257">
    <property type="component" value="Unassembled WGS sequence"/>
</dbReference>
<dbReference type="RefSeq" id="XP_028882288.1">
    <property type="nucleotide sequence ID" value="XM_029026592.1"/>
</dbReference>
<reference evidence="2 3" key="1">
    <citation type="submission" date="2017-03" db="EMBL/GenBank/DDBJ databases">
        <title>An alternative strategy for trypanosome survival in the mammalian bloodstream revealed through genome and transcriptome analysis of the ubiquitous bovine parasite Trypanosoma (Megatrypanum) theileri.</title>
        <authorList>
            <person name="Kelly S."/>
            <person name="Ivens A."/>
            <person name="Mott A."/>
            <person name="O'Neill E."/>
            <person name="Emms D."/>
            <person name="Macleod O."/>
            <person name="Voorheis P."/>
            <person name="Matthews J."/>
            <person name="Matthews K."/>
            <person name="Carrington M."/>
        </authorList>
    </citation>
    <scope>NUCLEOTIDE SEQUENCE [LARGE SCALE GENOMIC DNA]</scope>
    <source>
        <strain evidence="2">Edinburgh</strain>
    </source>
</reference>
<name>A0A1X0NU63_9TRYP</name>
<evidence type="ECO:0000256" key="1">
    <source>
        <dbReference type="SAM" id="MobiDB-lite"/>
    </source>
</evidence>
<evidence type="ECO:0000313" key="3">
    <source>
        <dbReference type="Proteomes" id="UP000192257"/>
    </source>
</evidence>
<organism evidence="2 3">
    <name type="scientific">Trypanosoma theileri</name>
    <dbReference type="NCBI Taxonomy" id="67003"/>
    <lineage>
        <taxon>Eukaryota</taxon>
        <taxon>Discoba</taxon>
        <taxon>Euglenozoa</taxon>
        <taxon>Kinetoplastea</taxon>
        <taxon>Metakinetoplastina</taxon>
        <taxon>Trypanosomatida</taxon>
        <taxon>Trypanosomatidae</taxon>
        <taxon>Trypanosoma</taxon>
    </lineage>
</organism>
<dbReference type="AlphaFoldDB" id="A0A1X0NU63"/>
<sequence length="232" mass="26696">MSNDAEKQKEKENISLSRLHWLIQRSKIDYKGNPPPFETPKTQKSVEFAKKRASNERVGDADFLPFWHGTSSLAEEARSAKHLRGVDNHRFQDRIDTRKLNYYHQRLDKSTGIPEIVTALCWDLKIDDPNATKASQSKRSDPQTVRALEKKRNKKGISNPYLATLSRAERAVIYREDILSHPKFTKESREFWEGDAWYRGTQLVGPLHIETAKKTSVPSTRNCIRMKGSGCN</sequence>
<dbReference type="GeneID" id="39986372"/>
<protein>
    <submittedName>
        <fullName evidence="2">Uncharacterized protein</fullName>
    </submittedName>
</protein>
<dbReference type="EMBL" id="NBCO01000018">
    <property type="protein sequence ID" value="ORC88222.1"/>
    <property type="molecule type" value="Genomic_DNA"/>
</dbReference>
<dbReference type="OrthoDB" id="260323at2759"/>
<keyword evidence="3" id="KW-1185">Reference proteome</keyword>